<evidence type="ECO:0000313" key="2">
    <source>
        <dbReference type="Proteomes" id="UP000775547"/>
    </source>
</evidence>
<proteinExistence type="predicted"/>
<sequence>MHAPMYVAKRAASRKVWDRQSMNKIAASEPVLMELVALYQYLDKTGGDGSESWAKDVLGGDILVALAKVDTLLPLLQGELRRKYADRLLEMCDRLLRTLSTYLVSSPLASASAKENMRHLREAAKKKFGPLGPAFDTFERLLPSM</sequence>
<reference evidence="1" key="2">
    <citation type="submission" date="2021-10" db="EMBL/GenBank/DDBJ databases">
        <title>Phylogenomics reveals ancestral predisposition of the termite-cultivated fungus Termitomyces towards a domesticated lifestyle.</title>
        <authorList>
            <person name="Auxier B."/>
            <person name="Grum-Grzhimaylo A."/>
            <person name="Cardenas M.E."/>
            <person name="Lodge J.D."/>
            <person name="Laessoe T."/>
            <person name="Pedersen O."/>
            <person name="Smith M.E."/>
            <person name="Kuyper T.W."/>
            <person name="Franco-Molano E.A."/>
            <person name="Baroni T.J."/>
            <person name="Aanen D.K."/>
        </authorList>
    </citation>
    <scope>NUCLEOTIDE SEQUENCE</scope>
    <source>
        <strain evidence="1">AP01</strain>
        <tissue evidence="1">Mycelium</tissue>
    </source>
</reference>
<organism evidence="1 2">
    <name type="scientific">Asterophora parasitica</name>
    <dbReference type="NCBI Taxonomy" id="117018"/>
    <lineage>
        <taxon>Eukaryota</taxon>
        <taxon>Fungi</taxon>
        <taxon>Dikarya</taxon>
        <taxon>Basidiomycota</taxon>
        <taxon>Agaricomycotina</taxon>
        <taxon>Agaricomycetes</taxon>
        <taxon>Agaricomycetidae</taxon>
        <taxon>Agaricales</taxon>
        <taxon>Tricholomatineae</taxon>
        <taxon>Lyophyllaceae</taxon>
        <taxon>Asterophora</taxon>
    </lineage>
</organism>
<protein>
    <submittedName>
        <fullName evidence="1">Uncharacterized protein</fullName>
    </submittedName>
</protein>
<evidence type="ECO:0000313" key="1">
    <source>
        <dbReference type="EMBL" id="KAG5643969.1"/>
    </source>
</evidence>
<dbReference type="EMBL" id="JABCKV010000088">
    <property type="protein sequence ID" value="KAG5643969.1"/>
    <property type="molecule type" value="Genomic_DNA"/>
</dbReference>
<reference evidence="1" key="1">
    <citation type="submission" date="2020-07" db="EMBL/GenBank/DDBJ databases">
        <authorList>
            <person name="Nieuwenhuis M."/>
            <person name="Van De Peppel L.J.J."/>
        </authorList>
    </citation>
    <scope>NUCLEOTIDE SEQUENCE</scope>
    <source>
        <strain evidence="1">AP01</strain>
        <tissue evidence="1">Mycelium</tissue>
    </source>
</reference>
<accession>A0A9P7G6T4</accession>
<comment type="caution">
    <text evidence="1">The sequence shown here is derived from an EMBL/GenBank/DDBJ whole genome shotgun (WGS) entry which is preliminary data.</text>
</comment>
<dbReference type="Proteomes" id="UP000775547">
    <property type="component" value="Unassembled WGS sequence"/>
</dbReference>
<dbReference type="AlphaFoldDB" id="A0A9P7G6T4"/>
<gene>
    <name evidence="1" type="ORF">DXG03_009320</name>
</gene>
<keyword evidence="2" id="KW-1185">Reference proteome</keyword>
<name>A0A9P7G6T4_9AGAR</name>